<sequence length="462" mass="50263">MTRDGEFTPDPANVKEEPPQAQEWEDIQEPENKVAAAEDHEQPQDPAGPPVPEAPDQEGNPKEDLDNCRHQGQPPALIDFVTLGMLIIDFIPPKPPVKDVLGGAGSYSALGARLLSPPPSSATVGWIVDRGSDFPSSLTTLIDSWGTTAVFRDDPNRLTTRGWNGYEGSAEKRAFKYMTPKKRLTGGDLTPELLQARSIHLICSPLRCQELVADITARRKEAAPETYARPIFIWEPVPDLCTPDELLNCTNTLPVVDVCSPNHSELAGFMGDDGLDPETGEISTVAVERACEQLLASMPLQSFSLVVRAGERGCYIAKNGGRKRQKSSNTKRRKKHYGRGGLQPDTDMEALFAGLLQDEDGLIAREEIEVDPGIERWVPAYHQDPSKVVDPTGGGNTFLGALAVALARGHSLEEAAIWGSVAASFAIEQVGMPLLEEGQGGGESWNGQSVDERLREFQSRIQ</sequence>
<dbReference type="SUPFAM" id="SSF53613">
    <property type="entry name" value="Ribokinase-like"/>
    <property type="match status" value="1"/>
</dbReference>
<dbReference type="Pfam" id="PF00294">
    <property type="entry name" value="PfkB"/>
    <property type="match status" value="1"/>
</dbReference>
<dbReference type="PANTHER" id="PTHR47098:SF2">
    <property type="entry name" value="PROTEIN MAK32"/>
    <property type="match status" value="1"/>
</dbReference>
<feature type="region of interest" description="Disordered" evidence="1">
    <location>
        <begin position="1"/>
        <end position="73"/>
    </location>
</feature>
<feature type="compositionally biased region" description="Basic and acidic residues" evidence="1">
    <location>
        <begin position="30"/>
        <end position="43"/>
    </location>
</feature>
<dbReference type="EMBL" id="JPKY01000130">
    <property type="protein sequence ID" value="KFH41409.1"/>
    <property type="molecule type" value="Genomic_DNA"/>
</dbReference>
<feature type="domain" description="Carbohydrate kinase PfkB" evidence="2">
    <location>
        <begin position="384"/>
        <end position="431"/>
    </location>
</feature>
<dbReference type="Proteomes" id="UP000029964">
    <property type="component" value="Unassembled WGS sequence"/>
</dbReference>
<organism evidence="3 4">
    <name type="scientific">Hapsidospora chrysogenum (strain ATCC 11550 / CBS 779.69 / DSM 880 / IAM 14645 / JCM 23072 / IMI 49137)</name>
    <name type="common">Acremonium chrysogenum</name>
    <dbReference type="NCBI Taxonomy" id="857340"/>
    <lineage>
        <taxon>Eukaryota</taxon>
        <taxon>Fungi</taxon>
        <taxon>Dikarya</taxon>
        <taxon>Ascomycota</taxon>
        <taxon>Pezizomycotina</taxon>
        <taxon>Sordariomycetes</taxon>
        <taxon>Hypocreomycetidae</taxon>
        <taxon>Hypocreales</taxon>
        <taxon>Bionectriaceae</taxon>
        <taxon>Hapsidospora</taxon>
    </lineage>
</organism>
<name>A0A086SWC7_HAPC1</name>
<evidence type="ECO:0000313" key="3">
    <source>
        <dbReference type="EMBL" id="KFH41409.1"/>
    </source>
</evidence>
<evidence type="ECO:0000259" key="2">
    <source>
        <dbReference type="Pfam" id="PF00294"/>
    </source>
</evidence>
<evidence type="ECO:0000256" key="1">
    <source>
        <dbReference type="SAM" id="MobiDB-lite"/>
    </source>
</evidence>
<dbReference type="PANTHER" id="PTHR47098">
    <property type="entry name" value="PROTEIN MAK32"/>
    <property type="match status" value="1"/>
</dbReference>
<comment type="caution">
    <text evidence="3">The sequence shown here is derived from an EMBL/GenBank/DDBJ whole genome shotgun (WGS) entry which is preliminary data.</text>
</comment>
<dbReference type="HOGENOM" id="CLU_032834_0_0_1"/>
<reference evidence="4" key="1">
    <citation type="journal article" date="2014" name="Genome Announc.">
        <title>Genome sequence and annotation of Acremonium chrysogenum, producer of the beta-lactam antibiotic cephalosporin C.</title>
        <authorList>
            <person name="Terfehr D."/>
            <person name="Dahlmann T.A."/>
            <person name="Specht T."/>
            <person name="Zadra I."/>
            <person name="Kuernsteiner H."/>
            <person name="Kueck U."/>
        </authorList>
    </citation>
    <scope>NUCLEOTIDE SEQUENCE [LARGE SCALE GENOMIC DNA]</scope>
    <source>
        <strain evidence="4">ATCC 11550 / CBS 779.69 / DSM 880 / IAM 14645 / JCM 23072 / IMI 49137</strain>
    </source>
</reference>
<gene>
    <name evidence="3" type="ORF">ACRE_078870</name>
</gene>
<dbReference type="AlphaFoldDB" id="A0A086SWC7"/>
<dbReference type="OrthoDB" id="497927at2759"/>
<feature type="compositionally biased region" description="Basic residues" evidence="1">
    <location>
        <begin position="320"/>
        <end position="338"/>
    </location>
</feature>
<keyword evidence="4" id="KW-1185">Reference proteome</keyword>
<dbReference type="Gene3D" id="3.40.1190.20">
    <property type="match status" value="1"/>
</dbReference>
<dbReference type="STRING" id="857340.A0A086SWC7"/>
<dbReference type="InterPro" id="IPR011611">
    <property type="entry name" value="PfkB_dom"/>
</dbReference>
<feature type="compositionally biased region" description="Basic and acidic residues" evidence="1">
    <location>
        <begin position="59"/>
        <end position="69"/>
    </location>
</feature>
<dbReference type="CDD" id="cd01943">
    <property type="entry name" value="MAK32"/>
    <property type="match status" value="1"/>
</dbReference>
<dbReference type="InterPro" id="IPR034094">
    <property type="entry name" value="Mak32"/>
</dbReference>
<proteinExistence type="predicted"/>
<dbReference type="InterPro" id="IPR029056">
    <property type="entry name" value="Ribokinase-like"/>
</dbReference>
<accession>A0A086SWC7</accession>
<feature type="region of interest" description="Disordered" evidence="1">
    <location>
        <begin position="318"/>
        <end position="343"/>
    </location>
</feature>
<evidence type="ECO:0000313" key="4">
    <source>
        <dbReference type="Proteomes" id="UP000029964"/>
    </source>
</evidence>
<protein>
    <recommendedName>
        <fullName evidence="2">Carbohydrate kinase PfkB domain-containing protein</fullName>
    </recommendedName>
</protein>